<dbReference type="GO" id="GO:0003677">
    <property type="term" value="F:DNA binding"/>
    <property type="evidence" value="ECO:0007669"/>
    <property type="project" value="UniProtKB-KW"/>
</dbReference>
<dbReference type="InterPro" id="IPR010982">
    <property type="entry name" value="Lambda_DNA-bd_dom_sf"/>
</dbReference>
<dbReference type="SUPFAM" id="SSF47413">
    <property type="entry name" value="lambda repressor-like DNA-binding domains"/>
    <property type="match status" value="1"/>
</dbReference>
<dbReference type="PROSITE" id="PS00356">
    <property type="entry name" value="HTH_LACI_1"/>
    <property type="match status" value="1"/>
</dbReference>
<evidence type="ECO:0000313" key="6">
    <source>
        <dbReference type="EMBL" id="QPZ37576.1"/>
    </source>
</evidence>
<keyword evidence="7" id="KW-1185">Reference proteome</keyword>
<evidence type="ECO:0000259" key="5">
    <source>
        <dbReference type="PROSITE" id="PS50932"/>
    </source>
</evidence>
<dbReference type="InterPro" id="IPR000843">
    <property type="entry name" value="HTH_LacI"/>
</dbReference>
<dbReference type="CDD" id="cd06267">
    <property type="entry name" value="PBP1_LacI_sugar_binding-like"/>
    <property type="match status" value="1"/>
</dbReference>
<evidence type="ECO:0000313" key="7">
    <source>
        <dbReference type="Proteomes" id="UP000662814"/>
    </source>
</evidence>
<dbReference type="SMART" id="SM00354">
    <property type="entry name" value="HTH_LACI"/>
    <property type="match status" value="1"/>
</dbReference>
<evidence type="ECO:0000256" key="2">
    <source>
        <dbReference type="ARBA" id="ARBA00023125"/>
    </source>
</evidence>
<dbReference type="CDD" id="cd01392">
    <property type="entry name" value="HTH_LacI"/>
    <property type="match status" value="1"/>
</dbReference>
<dbReference type="Gene3D" id="3.40.50.2300">
    <property type="match status" value="2"/>
</dbReference>
<proteinExistence type="predicted"/>
<dbReference type="InterPro" id="IPR046335">
    <property type="entry name" value="LacI/GalR-like_sensor"/>
</dbReference>
<dbReference type="EMBL" id="CP061169">
    <property type="protein sequence ID" value="QPZ37576.1"/>
    <property type="molecule type" value="Genomic_DNA"/>
</dbReference>
<dbReference type="PANTHER" id="PTHR30146">
    <property type="entry name" value="LACI-RELATED TRANSCRIPTIONAL REPRESSOR"/>
    <property type="match status" value="1"/>
</dbReference>
<feature type="domain" description="HTH lacI-type" evidence="5">
    <location>
        <begin position="7"/>
        <end position="61"/>
    </location>
</feature>
<dbReference type="PROSITE" id="PS50932">
    <property type="entry name" value="HTH_LACI_2"/>
    <property type="match status" value="1"/>
</dbReference>
<dbReference type="Proteomes" id="UP000662814">
    <property type="component" value="Chromosome"/>
</dbReference>
<dbReference type="RefSeq" id="WP_166990763.1">
    <property type="nucleotide sequence ID" value="NZ_CP061169.1"/>
</dbReference>
<sequence length="344" mass="36388">MVPNKRITIADIAKLAGVSPGAVSFALNDRPGVSDETRKRILAVAAEHQWVPNSAARALVGSHAGVVGLVVERPARSLGAEAFFTDLISGIQSGLAPSAAAMQMRVVRSLDDEVDTYRAWHSSKQVDGVIVLDPRDDDPRLDYIAQVNLPAIVIGSHPSRPDAPSAVWMDDAAAAHMVFDYLVALGHRSIGYVAGPEVFEHTTLRADVLRSFIDDGVESTIAFTDFSAGRAANVTRQLMSGRTPPSAVVFDNDVMAVAGLRVAQEMGISVPARLSVASFDDSIMAGLVSPSITCLSRDTFALGELAATTLLSQIAEPVRVDSVPGPTPSLTVRESTSPPSERRG</sequence>
<accession>A0ABX6YGL0</accession>
<evidence type="ECO:0000256" key="4">
    <source>
        <dbReference type="SAM" id="MobiDB-lite"/>
    </source>
</evidence>
<organism evidence="6 7">
    <name type="scientific">Paramicrobacterium chengjingii</name>
    <dbReference type="NCBI Taxonomy" id="2769067"/>
    <lineage>
        <taxon>Bacteria</taxon>
        <taxon>Bacillati</taxon>
        <taxon>Actinomycetota</taxon>
        <taxon>Actinomycetes</taxon>
        <taxon>Micrococcales</taxon>
        <taxon>Microbacteriaceae</taxon>
        <taxon>Paramicrobacterium</taxon>
    </lineage>
</organism>
<feature type="compositionally biased region" description="Polar residues" evidence="4">
    <location>
        <begin position="328"/>
        <end position="344"/>
    </location>
</feature>
<keyword evidence="1" id="KW-0805">Transcription regulation</keyword>
<keyword evidence="2 6" id="KW-0238">DNA-binding</keyword>
<name>A0ABX6YGL0_9MICO</name>
<dbReference type="SUPFAM" id="SSF53822">
    <property type="entry name" value="Periplasmic binding protein-like I"/>
    <property type="match status" value="1"/>
</dbReference>
<feature type="region of interest" description="Disordered" evidence="4">
    <location>
        <begin position="321"/>
        <end position="344"/>
    </location>
</feature>
<evidence type="ECO:0000256" key="1">
    <source>
        <dbReference type="ARBA" id="ARBA00023015"/>
    </source>
</evidence>
<dbReference type="Pfam" id="PF13377">
    <property type="entry name" value="Peripla_BP_3"/>
    <property type="match status" value="1"/>
</dbReference>
<gene>
    <name evidence="6" type="ORF">HCR76_12145</name>
</gene>
<protein>
    <submittedName>
        <fullName evidence="6">LacI family DNA-binding transcriptional regulator</fullName>
    </submittedName>
</protein>
<dbReference type="PANTHER" id="PTHR30146:SF155">
    <property type="entry name" value="ALANINE RACEMASE"/>
    <property type="match status" value="1"/>
</dbReference>
<dbReference type="Pfam" id="PF00356">
    <property type="entry name" value="LacI"/>
    <property type="match status" value="1"/>
</dbReference>
<evidence type="ECO:0000256" key="3">
    <source>
        <dbReference type="ARBA" id="ARBA00023163"/>
    </source>
</evidence>
<keyword evidence="3" id="KW-0804">Transcription</keyword>
<reference evidence="6 7" key="1">
    <citation type="submission" date="2020-12" db="EMBL/GenBank/DDBJ databases">
        <title>Microbacterium sp. HY060.</title>
        <authorList>
            <person name="Zhou J."/>
        </authorList>
    </citation>
    <scope>NUCLEOTIDE SEQUENCE [LARGE SCALE GENOMIC DNA]</scope>
    <source>
        <strain evidence="6 7">HY60</strain>
    </source>
</reference>
<dbReference type="InterPro" id="IPR028082">
    <property type="entry name" value="Peripla_BP_I"/>
</dbReference>
<dbReference type="Gene3D" id="1.10.260.40">
    <property type="entry name" value="lambda repressor-like DNA-binding domains"/>
    <property type="match status" value="1"/>
</dbReference>